<evidence type="ECO:0000313" key="8">
    <source>
        <dbReference type="EMBL" id="MBB2188709.1"/>
    </source>
</evidence>
<keyword evidence="6" id="KW-0521">NADP</keyword>
<dbReference type="Proteomes" id="UP000555756">
    <property type="component" value="Unassembled WGS sequence"/>
</dbReference>
<dbReference type="EC" id="1.1.1.133" evidence="3 6"/>
<dbReference type="AlphaFoldDB" id="A0A7W4JPU0"/>
<comment type="function">
    <text evidence="6">Catalyzes the reduction of dTDP-6-deoxy-L-lyxo-4-hexulose to yield dTDP-L-rhamnose.</text>
</comment>
<evidence type="ECO:0000256" key="4">
    <source>
        <dbReference type="ARBA" id="ARBA00017099"/>
    </source>
</evidence>
<dbReference type="InterPro" id="IPR029903">
    <property type="entry name" value="RmlD-like-bd"/>
</dbReference>
<evidence type="ECO:0000313" key="9">
    <source>
        <dbReference type="Proteomes" id="UP000555756"/>
    </source>
</evidence>
<accession>A0A7W4JPU0</accession>
<gene>
    <name evidence="8" type="ORF">HLH34_01855</name>
</gene>
<proteinExistence type="inferred from homology"/>
<evidence type="ECO:0000256" key="5">
    <source>
        <dbReference type="ARBA" id="ARBA00048200"/>
    </source>
</evidence>
<dbReference type="PANTHER" id="PTHR10491:SF4">
    <property type="entry name" value="METHIONINE ADENOSYLTRANSFERASE 2 SUBUNIT BETA"/>
    <property type="match status" value="1"/>
</dbReference>
<comment type="similarity">
    <text evidence="2 6">Belongs to the dTDP-4-dehydrorhamnose reductase family.</text>
</comment>
<evidence type="ECO:0000256" key="2">
    <source>
        <dbReference type="ARBA" id="ARBA00010944"/>
    </source>
</evidence>
<keyword evidence="9" id="KW-1185">Reference proteome</keyword>
<dbReference type="EMBL" id="JABEQF010000001">
    <property type="protein sequence ID" value="MBB2188709.1"/>
    <property type="molecule type" value="Genomic_DNA"/>
</dbReference>
<sequence>MDKMIRGTVLLLGAGGMLGSTFRALCPDVAFQTLSRGELDVSSPRVLLDRIVGLAPTVIINCAADTNVDRAEADPADAFAVNAVLPGLVAQAARQVNALLVHFSSTGCYGRHQDGDLLPHSDFEAVFPTTAHHRSKVAGELAVREAGCRHLILRLGWLYGGSITHKKNFVWARIRDARSKPELASDPFQTGSPTLVDDVVRQTLVLLEVGVVGTFNCVATGAVSRFDYVARIMELAGLSSHLRPARFKRAASVAENEAAVNDKLALMGLNIMPLWDEALAGYVMRLLAEEAESI</sequence>
<organism evidence="8 9">
    <name type="scientific">Gluconacetobacter azotocaptans</name>
    <dbReference type="NCBI Taxonomy" id="142834"/>
    <lineage>
        <taxon>Bacteria</taxon>
        <taxon>Pseudomonadati</taxon>
        <taxon>Pseudomonadota</taxon>
        <taxon>Alphaproteobacteria</taxon>
        <taxon>Acetobacterales</taxon>
        <taxon>Acetobacteraceae</taxon>
        <taxon>Gluconacetobacter</taxon>
    </lineage>
</organism>
<comment type="catalytic activity">
    <reaction evidence="5 6">
        <text>dTDP-beta-L-rhamnose + NADP(+) = dTDP-4-dehydro-beta-L-rhamnose + NADPH + H(+)</text>
        <dbReference type="Rhea" id="RHEA:21796"/>
        <dbReference type="ChEBI" id="CHEBI:15378"/>
        <dbReference type="ChEBI" id="CHEBI:57510"/>
        <dbReference type="ChEBI" id="CHEBI:57783"/>
        <dbReference type="ChEBI" id="CHEBI:58349"/>
        <dbReference type="ChEBI" id="CHEBI:62830"/>
        <dbReference type="EC" id="1.1.1.133"/>
    </reaction>
</comment>
<dbReference type="InterPro" id="IPR005913">
    <property type="entry name" value="dTDP_dehydrorham_reduct"/>
</dbReference>
<protein>
    <recommendedName>
        <fullName evidence="4 6">dTDP-4-dehydrorhamnose reductase</fullName>
        <ecNumber evidence="3 6">1.1.1.133</ecNumber>
    </recommendedName>
</protein>
<evidence type="ECO:0000259" key="7">
    <source>
        <dbReference type="Pfam" id="PF04321"/>
    </source>
</evidence>
<dbReference type="GO" id="GO:0006556">
    <property type="term" value="P:S-adenosylmethionine biosynthetic process"/>
    <property type="evidence" value="ECO:0007669"/>
    <property type="project" value="TreeGrafter"/>
</dbReference>
<dbReference type="PANTHER" id="PTHR10491">
    <property type="entry name" value="DTDP-4-DEHYDRORHAMNOSE REDUCTASE"/>
    <property type="match status" value="1"/>
</dbReference>
<feature type="domain" description="RmlD-like substrate binding" evidence="7">
    <location>
        <begin position="8"/>
        <end position="285"/>
    </location>
</feature>
<dbReference type="InterPro" id="IPR036291">
    <property type="entry name" value="NAD(P)-bd_dom_sf"/>
</dbReference>
<reference evidence="8 9" key="1">
    <citation type="submission" date="2020-04" db="EMBL/GenBank/DDBJ databases">
        <title>Description of novel Gluconacetobacter.</title>
        <authorList>
            <person name="Sombolestani A."/>
        </authorList>
    </citation>
    <scope>NUCLEOTIDE SEQUENCE [LARGE SCALE GENOMIC DNA]</scope>
    <source>
        <strain evidence="8 9">LMG 21311</strain>
    </source>
</reference>
<dbReference type="GO" id="GO:0048269">
    <property type="term" value="C:methionine adenosyltransferase complex"/>
    <property type="evidence" value="ECO:0007669"/>
    <property type="project" value="TreeGrafter"/>
</dbReference>
<dbReference type="Gene3D" id="3.90.25.10">
    <property type="entry name" value="UDP-galactose 4-epimerase, domain 1"/>
    <property type="match status" value="1"/>
</dbReference>
<dbReference type="SUPFAM" id="SSF51735">
    <property type="entry name" value="NAD(P)-binding Rossmann-fold domains"/>
    <property type="match status" value="1"/>
</dbReference>
<evidence type="ECO:0000256" key="1">
    <source>
        <dbReference type="ARBA" id="ARBA00004781"/>
    </source>
</evidence>
<dbReference type="Gene3D" id="3.40.50.720">
    <property type="entry name" value="NAD(P)-binding Rossmann-like Domain"/>
    <property type="match status" value="1"/>
</dbReference>
<evidence type="ECO:0000256" key="6">
    <source>
        <dbReference type="RuleBase" id="RU364082"/>
    </source>
</evidence>
<dbReference type="UniPathway" id="UPA00124"/>
<dbReference type="GO" id="GO:0048270">
    <property type="term" value="F:methionine adenosyltransferase regulator activity"/>
    <property type="evidence" value="ECO:0007669"/>
    <property type="project" value="TreeGrafter"/>
</dbReference>
<keyword evidence="6" id="KW-0560">Oxidoreductase</keyword>
<evidence type="ECO:0000256" key="3">
    <source>
        <dbReference type="ARBA" id="ARBA00012929"/>
    </source>
</evidence>
<comment type="pathway">
    <text evidence="1 6">Carbohydrate biosynthesis; dTDP-L-rhamnose biosynthesis.</text>
</comment>
<dbReference type="Pfam" id="PF04321">
    <property type="entry name" value="RmlD_sub_bind"/>
    <property type="match status" value="1"/>
</dbReference>
<dbReference type="GO" id="GO:0008831">
    <property type="term" value="F:dTDP-4-dehydrorhamnose reductase activity"/>
    <property type="evidence" value="ECO:0007669"/>
    <property type="project" value="UniProtKB-EC"/>
</dbReference>
<comment type="cofactor">
    <cofactor evidence="6">
        <name>Mg(2+)</name>
        <dbReference type="ChEBI" id="CHEBI:18420"/>
    </cofactor>
    <text evidence="6">Binds 1 Mg(2+) ion per monomer.</text>
</comment>
<comment type="caution">
    <text evidence="8">The sequence shown here is derived from an EMBL/GenBank/DDBJ whole genome shotgun (WGS) entry which is preliminary data.</text>
</comment>
<dbReference type="GO" id="GO:0019305">
    <property type="term" value="P:dTDP-rhamnose biosynthetic process"/>
    <property type="evidence" value="ECO:0007669"/>
    <property type="project" value="UniProtKB-UniPathway"/>
</dbReference>
<name>A0A7W4JPU0_9PROT</name>